<proteinExistence type="predicted"/>
<feature type="region of interest" description="Disordered" evidence="1">
    <location>
        <begin position="208"/>
        <end position="233"/>
    </location>
</feature>
<dbReference type="EMBL" id="QKKF02034944">
    <property type="protein sequence ID" value="RZF33076.1"/>
    <property type="molecule type" value="Genomic_DNA"/>
</dbReference>
<reference evidence="2 3" key="1">
    <citation type="journal article" date="2017" name="Gigascience">
        <title>Genome sequence of the small brown planthopper, Laodelphax striatellus.</title>
        <authorList>
            <person name="Zhu J."/>
            <person name="Jiang F."/>
            <person name="Wang X."/>
            <person name="Yang P."/>
            <person name="Bao Y."/>
            <person name="Zhao W."/>
            <person name="Wang W."/>
            <person name="Lu H."/>
            <person name="Wang Q."/>
            <person name="Cui N."/>
            <person name="Li J."/>
            <person name="Chen X."/>
            <person name="Luo L."/>
            <person name="Yu J."/>
            <person name="Kang L."/>
            <person name="Cui F."/>
        </authorList>
    </citation>
    <scope>NUCLEOTIDE SEQUENCE [LARGE SCALE GENOMIC DNA]</scope>
    <source>
        <strain evidence="2">Lst14</strain>
    </source>
</reference>
<organism evidence="2 3">
    <name type="scientific">Laodelphax striatellus</name>
    <name type="common">Small brown planthopper</name>
    <name type="synonym">Delphax striatella</name>
    <dbReference type="NCBI Taxonomy" id="195883"/>
    <lineage>
        <taxon>Eukaryota</taxon>
        <taxon>Metazoa</taxon>
        <taxon>Ecdysozoa</taxon>
        <taxon>Arthropoda</taxon>
        <taxon>Hexapoda</taxon>
        <taxon>Insecta</taxon>
        <taxon>Pterygota</taxon>
        <taxon>Neoptera</taxon>
        <taxon>Paraneoptera</taxon>
        <taxon>Hemiptera</taxon>
        <taxon>Auchenorrhyncha</taxon>
        <taxon>Fulgoroidea</taxon>
        <taxon>Delphacidae</taxon>
        <taxon>Criomorphinae</taxon>
        <taxon>Laodelphax</taxon>
    </lineage>
</organism>
<evidence type="ECO:0000256" key="1">
    <source>
        <dbReference type="SAM" id="MobiDB-lite"/>
    </source>
</evidence>
<comment type="caution">
    <text evidence="2">The sequence shown here is derived from an EMBL/GenBank/DDBJ whole genome shotgun (WGS) entry which is preliminary data.</text>
</comment>
<evidence type="ECO:0000313" key="2">
    <source>
        <dbReference type="EMBL" id="RZF33076.1"/>
    </source>
</evidence>
<feature type="compositionally biased region" description="Basic and acidic residues" evidence="1">
    <location>
        <begin position="99"/>
        <end position="117"/>
    </location>
</feature>
<name>A0A482WIM3_LAOST</name>
<dbReference type="AlphaFoldDB" id="A0A482WIM3"/>
<dbReference type="Proteomes" id="UP000291343">
    <property type="component" value="Unassembled WGS sequence"/>
</dbReference>
<sequence length="282" mass="30894">MASGVTRVIHRCDSAQETRELDLSECQLMQVPDAVYHLMRHTELKGCNLSSNVITKIPPKFAVKFSLITGEYGWSGGGGREGARGREWRRGRVGVAGGVERRGERGRGGEREGEKGGGGEGGVEWGGRAEPIKTISMSKLPDELADLSPNWRSTGHFHTHSSHRFHTSSPIKTAKAHHLINAHHNFITGLLDNKSQVLFSRGSDIAKAKKSVTSSAGRRSANETRSRPGSATEAHYKNIITSFRIASDRHGLSKDLGRSHHLKHPTFFSKGDAHNDLIELVQ</sequence>
<evidence type="ECO:0000313" key="3">
    <source>
        <dbReference type="Proteomes" id="UP000291343"/>
    </source>
</evidence>
<feature type="region of interest" description="Disordered" evidence="1">
    <location>
        <begin position="99"/>
        <end position="127"/>
    </location>
</feature>
<dbReference type="STRING" id="195883.A0A482WIM3"/>
<accession>A0A482WIM3</accession>
<keyword evidence="3" id="KW-1185">Reference proteome</keyword>
<protein>
    <submittedName>
        <fullName evidence="2">Uncharacterized protein</fullName>
    </submittedName>
</protein>
<dbReference type="OrthoDB" id="1060944at2759"/>
<gene>
    <name evidence="2" type="ORF">LSTR_LSTR017332</name>
</gene>
<dbReference type="InParanoid" id="A0A482WIM3"/>